<dbReference type="RefSeq" id="WP_052241879.1">
    <property type="nucleotide sequence ID" value="NZ_JRVC01000002.1"/>
</dbReference>
<evidence type="ECO:0000256" key="1">
    <source>
        <dbReference type="SAM" id="Phobius"/>
    </source>
</evidence>
<evidence type="ECO:0000313" key="2">
    <source>
        <dbReference type="EMBL" id="KHS49106.1"/>
    </source>
</evidence>
<evidence type="ECO:0000313" key="3">
    <source>
        <dbReference type="Proteomes" id="UP000031338"/>
    </source>
</evidence>
<dbReference type="PATRIC" id="fig|48936.3.peg.548"/>
<protein>
    <recommendedName>
        <fullName evidence="4">Phage holin family protein</fullName>
    </recommendedName>
</protein>
<name>A0A0B9A1B2_9SPHN</name>
<keyword evidence="1" id="KW-0472">Membrane</keyword>
<reference evidence="2 3" key="1">
    <citation type="submission" date="2014-10" db="EMBL/GenBank/DDBJ databases">
        <title>Draft genome sequence of Novosphingobium subterraneum DSM 12447.</title>
        <authorList>
            <person name="Gan H.M."/>
            <person name="Gan H.Y."/>
            <person name="Savka M.A."/>
        </authorList>
    </citation>
    <scope>NUCLEOTIDE SEQUENCE [LARGE SCALE GENOMIC DNA]</scope>
    <source>
        <strain evidence="2 3">DSM 12447</strain>
    </source>
</reference>
<evidence type="ECO:0008006" key="4">
    <source>
        <dbReference type="Google" id="ProtNLM"/>
    </source>
</evidence>
<accession>A0A0B9A1B2</accession>
<proteinExistence type="predicted"/>
<sequence>MSEHNSTWTPDPSPSEAGIGAAIKALIDDGQTLLEAEIAYRKAQASYGLGEAKAIIVFLLLGLAFGFFTLLAIVVGLLLALAHYVGVWGALAIVGGALALLAVICLARATKRIRAAKAALSAGGKP</sequence>
<keyword evidence="3" id="KW-1185">Reference proteome</keyword>
<organism evidence="2 3">
    <name type="scientific">Novosphingobium subterraneum</name>
    <dbReference type="NCBI Taxonomy" id="48936"/>
    <lineage>
        <taxon>Bacteria</taxon>
        <taxon>Pseudomonadati</taxon>
        <taxon>Pseudomonadota</taxon>
        <taxon>Alphaproteobacteria</taxon>
        <taxon>Sphingomonadales</taxon>
        <taxon>Sphingomonadaceae</taxon>
        <taxon>Novosphingobium</taxon>
    </lineage>
</organism>
<keyword evidence="1" id="KW-1133">Transmembrane helix</keyword>
<gene>
    <name evidence="2" type="ORF">NJ75_00541</name>
</gene>
<dbReference type="EMBL" id="JRVC01000002">
    <property type="protein sequence ID" value="KHS49106.1"/>
    <property type="molecule type" value="Genomic_DNA"/>
</dbReference>
<feature type="transmembrane region" description="Helical" evidence="1">
    <location>
        <begin position="54"/>
        <end position="81"/>
    </location>
</feature>
<dbReference type="AlphaFoldDB" id="A0A0B9A1B2"/>
<dbReference type="Proteomes" id="UP000031338">
    <property type="component" value="Unassembled WGS sequence"/>
</dbReference>
<dbReference type="STRING" id="48936.NJ75_00541"/>
<dbReference type="Pfam" id="PF07332">
    <property type="entry name" value="Phage_holin_3_6"/>
    <property type="match status" value="1"/>
</dbReference>
<comment type="caution">
    <text evidence="2">The sequence shown here is derived from an EMBL/GenBank/DDBJ whole genome shotgun (WGS) entry which is preliminary data.</text>
</comment>
<feature type="transmembrane region" description="Helical" evidence="1">
    <location>
        <begin position="87"/>
        <end position="107"/>
    </location>
</feature>
<dbReference type="InterPro" id="IPR009937">
    <property type="entry name" value="Phage_holin_3_6"/>
</dbReference>
<keyword evidence="1" id="KW-0812">Transmembrane</keyword>